<dbReference type="AlphaFoldDB" id="A0A2A2LY07"/>
<protein>
    <submittedName>
        <fullName evidence="2">Uncharacterized protein</fullName>
    </submittedName>
</protein>
<evidence type="ECO:0000313" key="2">
    <source>
        <dbReference type="EMBL" id="PAV90865.1"/>
    </source>
</evidence>
<comment type="caution">
    <text evidence="2">The sequence shown here is derived from an EMBL/GenBank/DDBJ whole genome shotgun (WGS) entry which is preliminary data.</text>
</comment>
<proteinExistence type="predicted"/>
<gene>
    <name evidence="2" type="ORF">WR25_18329</name>
</gene>
<sequence length="85" mass="9513">MEGRCKDEEKCVWMGTSGRDIWKREGVTAADCGAEVRRHSAWMSAVLSFAGDPLLPQNSRSDRKGKASRTAAEMPEKNLCQKLRE</sequence>
<accession>A0A2A2LY07</accession>
<evidence type="ECO:0000313" key="3">
    <source>
        <dbReference type="Proteomes" id="UP000218231"/>
    </source>
</evidence>
<organism evidence="2 3">
    <name type="scientific">Diploscapter pachys</name>
    <dbReference type="NCBI Taxonomy" id="2018661"/>
    <lineage>
        <taxon>Eukaryota</taxon>
        <taxon>Metazoa</taxon>
        <taxon>Ecdysozoa</taxon>
        <taxon>Nematoda</taxon>
        <taxon>Chromadorea</taxon>
        <taxon>Rhabditida</taxon>
        <taxon>Rhabditina</taxon>
        <taxon>Rhabditomorpha</taxon>
        <taxon>Rhabditoidea</taxon>
        <taxon>Rhabditidae</taxon>
        <taxon>Diploscapter</taxon>
    </lineage>
</organism>
<name>A0A2A2LY07_9BILA</name>
<dbReference type="EMBL" id="LIAE01006348">
    <property type="protein sequence ID" value="PAV90865.1"/>
    <property type="molecule type" value="Genomic_DNA"/>
</dbReference>
<feature type="region of interest" description="Disordered" evidence="1">
    <location>
        <begin position="53"/>
        <end position="85"/>
    </location>
</feature>
<dbReference type="Proteomes" id="UP000218231">
    <property type="component" value="Unassembled WGS sequence"/>
</dbReference>
<reference evidence="2 3" key="1">
    <citation type="journal article" date="2017" name="Curr. Biol.">
        <title>Genome architecture and evolution of a unichromosomal asexual nematode.</title>
        <authorList>
            <person name="Fradin H."/>
            <person name="Zegar C."/>
            <person name="Gutwein M."/>
            <person name="Lucas J."/>
            <person name="Kovtun M."/>
            <person name="Corcoran D."/>
            <person name="Baugh L.R."/>
            <person name="Kiontke K."/>
            <person name="Gunsalus K."/>
            <person name="Fitch D.H."/>
            <person name="Piano F."/>
        </authorList>
    </citation>
    <scope>NUCLEOTIDE SEQUENCE [LARGE SCALE GENOMIC DNA]</scope>
    <source>
        <strain evidence="2">PF1309</strain>
    </source>
</reference>
<keyword evidence="3" id="KW-1185">Reference proteome</keyword>
<evidence type="ECO:0000256" key="1">
    <source>
        <dbReference type="SAM" id="MobiDB-lite"/>
    </source>
</evidence>